<feature type="compositionally biased region" description="Basic residues" evidence="1">
    <location>
        <begin position="160"/>
        <end position="174"/>
    </location>
</feature>
<feature type="compositionally biased region" description="Basic residues" evidence="1">
    <location>
        <begin position="8"/>
        <end position="47"/>
    </location>
</feature>
<accession>A0A835GZ85</accession>
<feature type="compositionally biased region" description="Basic and acidic residues" evidence="1">
    <location>
        <begin position="271"/>
        <end position="284"/>
    </location>
</feature>
<feature type="region of interest" description="Disordered" evidence="1">
    <location>
        <begin position="257"/>
        <end position="375"/>
    </location>
</feature>
<sequence>MGSSNLSSKKKSLSSIKKKRVSKKSSQVRKRKRSRSRKRDKSRKRLRRDIPVDDLRNEDSVMVLSSDSEDDCRHRKGRSRIRGDIKGSKKRVRRSFSSGDDSSKSPVRKKKRGLKRSGDDSIESPVRKKKRGLKRSGDNSSESPVRKKKRGLKRTDVSKEKKKSHSEKPRKKGSRRDVSVESGSRSCSTCGGGSSSDESEVERSRGSSKGRGKGKRSLDKTSDGNDRYSYRSRSLSSSSVGSEGHYFLDRFLSENNSRRLKSVVAVPNELEEGRYQSTAEDKPEIIQAYDDCPSCKSNDSYDAGRKKESSHQEEVVSEKKKQVNDGSVDDRWRSENSHQPHVLTEKKRQIDNGNSEDALTSKTKTSELTQSSKEDAVAQCGQIDCTANTEPTKVATKDEISSGIVSSEVADLESILRQKALENFIKFRGKRQAISASGGLKVENVVGVKQSSTAKDETLKSESVTEADRRVFGAKETVNPTIKNINTAPVLGDPMTNSLKHGIRIPADNAKQVESSVTMCAAHPSLGRGTFTSNDSSVDTKGPHKKNIDFGAVRKSSKGNLIYIRESSGNNLIKQAPKSHDCSDAKSEEPNKILKHNSPEPPKAAPGSSIPREVSVAPQLAASEVTSGLTPATGDQSLTEPGNAARGGSEFEQKTMSVMRGGEMVQAKVIHTSLQRIRTGNINVKASYIPESVVWNNRLMLCALPCRHQVEIILCHSWPGNAGVRQGSRRPYVLVGSLGHLIGFDDCQGRLLIQQYTISGSVSSLACACVVGYCTKSLNVNLGEKEDWRQFMNWKMGGSPIKRSKM</sequence>
<feature type="compositionally biased region" description="Polar residues" evidence="1">
    <location>
        <begin position="351"/>
        <end position="371"/>
    </location>
</feature>
<dbReference type="Proteomes" id="UP000631114">
    <property type="component" value="Unassembled WGS sequence"/>
</dbReference>
<feature type="compositionally biased region" description="Basic and acidic residues" evidence="1">
    <location>
        <begin position="216"/>
        <end position="229"/>
    </location>
</feature>
<feature type="compositionally biased region" description="Basic and acidic residues" evidence="1">
    <location>
        <begin position="48"/>
        <end position="59"/>
    </location>
</feature>
<evidence type="ECO:0000313" key="2">
    <source>
        <dbReference type="EMBL" id="KAF9590159.1"/>
    </source>
</evidence>
<proteinExistence type="predicted"/>
<gene>
    <name evidence="2" type="ORF">IFM89_031763</name>
</gene>
<dbReference type="PANTHER" id="PTHR36808:SF1">
    <property type="entry name" value="TRANSCRIPTIONAL REGULATOR ATRX-LIKE PROTEIN"/>
    <property type="match status" value="1"/>
</dbReference>
<evidence type="ECO:0000256" key="1">
    <source>
        <dbReference type="SAM" id="MobiDB-lite"/>
    </source>
</evidence>
<feature type="compositionally biased region" description="Basic and acidic residues" evidence="1">
    <location>
        <begin position="302"/>
        <end position="350"/>
    </location>
</feature>
<organism evidence="2 3">
    <name type="scientific">Coptis chinensis</name>
    <dbReference type="NCBI Taxonomy" id="261450"/>
    <lineage>
        <taxon>Eukaryota</taxon>
        <taxon>Viridiplantae</taxon>
        <taxon>Streptophyta</taxon>
        <taxon>Embryophyta</taxon>
        <taxon>Tracheophyta</taxon>
        <taxon>Spermatophyta</taxon>
        <taxon>Magnoliopsida</taxon>
        <taxon>Ranunculales</taxon>
        <taxon>Ranunculaceae</taxon>
        <taxon>Coptidoideae</taxon>
        <taxon>Coptis</taxon>
    </lineage>
</organism>
<protein>
    <submittedName>
        <fullName evidence="2">Uncharacterized protein</fullName>
    </submittedName>
</protein>
<comment type="caution">
    <text evidence="2">The sequence shown here is derived from an EMBL/GenBank/DDBJ whole genome shotgun (WGS) entry which is preliminary data.</text>
</comment>
<feature type="region of interest" description="Disordered" evidence="1">
    <location>
        <begin position="1"/>
        <end position="242"/>
    </location>
</feature>
<reference evidence="2 3" key="1">
    <citation type="submission" date="2020-10" db="EMBL/GenBank/DDBJ databases">
        <title>The Coptis chinensis genome and diversification of protoberbering-type alkaloids.</title>
        <authorList>
            <person name="Wang B."/>
            <person name="Shu S."/>
            <person name="Song C."/>
            <person name="Liu Y."/>
        </authorList>
    </citation>
    <scope>NUCLEOTIDE SEQUENCE [LARGE SCALE GENOMIC DNA]</scope>
    <source>
        <strain evidence="2">HL-2020</strain>
        <tissue evidence="2">Leaf</tissue>
    </source>
</reference>
<name>A0A835GZ85_9MAGN</name>
<feature type="compositionally biased region" description="Polar residues" evidence="1">
    <location>
        <begin position="624"/>
        <end position="640"/>
    </location>
</feature>
<evidence type="ECO:0000313" key="3">
    <source>
        <dbReference type="Proteomes" id="UP000631114"/>
    </source>
</evidence>
<dbReference type="AlphaFoldDB" id="A0A835GZ85"/>
<dbReference type="OrthoDB" id="786617at2759"/>
<feature type="region of interest" description="Disordered" evidence="1">
    <location>
        <begin position="572"/>
        <end position="650"/>
    </location>
</feature>
<feature type="compositionally biased region" description="Basic residues" evidence="1">
    <location>
        <begin position="106"/>
        <end position="115"/>
    </location>
</feature>
<feature type="compositionally biased region" description="Basic residues" evidence="1">
    <location>
        <begin position="206"/>
        <end position="215"/>
    </location>
</feature>
<keyword evidence="3" id="KW-1185">Reference proteome</keyword>
<dbReference type="PANTHER" id="PTHR36808">
    <property type="entry name" value="TRANSCRIPTIONAL REGULATOR ATRX-LIKE PROTEIN"/>
    <property type="match status" value="1"/>
</dbReference>
<dbReference type="EMBL" id="JADFTS010000009">
    <property type="protein sequence ID" value="KAF9590159.1"/>
    <property type="molecule type" value="Genomic_DNA"/>
</dbReference>
<feature type="compositionally biased region" description="Basic and acidic residues" evidence="1">
    <location>
        <begin position="578"/>
        <end position="592"/>
    </location>
</feature>